<accession>A0A176WGR4</accession>
<proteinExistence type="predicted"/>
<organism evidence="2 3">
    <name type="scientific">Marchantia polymorpha subsp. ruderalis</name>
    <dbReference type="NCBI Taxonomy" id="1480154"/>
    <lineage>
        <taxon>Eukaryota</taxon>
        <taxon>Viridiplantae</taxon>
        <taxon>Streptophyta</taxon>
        <taxon>Embryophyta</taxon>
        <taxon>Marchantiophyta</taxon>
        <taxon>Marchantiopsida</taxon>
        <taxon>Marchantiidae</taxon>
        <taxon>Marchantiales</taxon>
        <taxon>Marchantiaceae</taxon>
        <taxon>Marchantia</taxon>
    </lineage>
</organism>
<evidence type="ECO:0000313" key="3">
    <source>
        <dbReference type="Proteomes" id="UP000077202"/>
    </source>
</evidence>
<dbReference type="EMBL" id="LVLJ01000822">
    <property type="protein sequence ID" value="OAE32438.1"/>
    <property type="molecule type" value="Genomic_DNA"/>
</dbReference>
<comment type="caution">
    <text evidence="2">The sequence shown here is derived from an EMBL/GenBank/DDBJ whole genome shotgun (WGS) entry which is preliminary data.</text>
</comment>
<dbReference type="AlphaFoldDB" id="A0A176WGR4"/>
<feature type="compositionally biased region" description="Polar residues" evidence="1">
    <location>
        <begin position="51"/>
        <end position="69"/>
    </location>
</feature>
<feature type="region of interest" description="Disordered" evidence="1">
    <location>
        <begin position="31"/>
        <end position="71"/>
    </location>
</feature>
<feature type="compositionally biased region" description="Pro residues" evidence="1">
    <location>
        <begin position="32"/>
        <end position="42"/>
    </location>
</feature>
<reference evidence="2" key="1">
    <citation type="submission" date="2016-03" db="EMBL/GenBank/DDBJ databases">
        <title>Mechanisms controlling the formation of the plant cell surface in tip-growing cells are functionally conserved among land plants.</title>
        <authorList>
            <person name="Honkanen S."/>
            <person name="Jones V.A."/>
            <person name="Morieri G."/>
            <person name="Champion C."/>
            <person name="Hetherington A.J."/>
            <person name="Kelly S."/>
            <person name="Saint-Marcoux D."/>
            <person name="Proust H."/>
            <person name="Prescott H."/>
            <person name="Dolan L."/>
        </authorList>
    </citation>
    <scope>NUCLEOTIDE SEQUENCE [LARGE SCALE GENOMIC DNA]</scope>
    <source>
        <tissue evidence="2">Whole gametophyte</tissue>
    </source>
</reference>
<sequence length="254" mass="26603">MSIQKTFAGTAATQELHHHFTWTSVLLLTPAAPSPPSPPAPPAHVHDSPTSDKNTTLTPSTGPSRQSCPPVQKTFPASLPCIASLGALCSASSAHSIYPPPANPELGSGQFGSADLDCGLWTADCTGLGWQQKGATNFPVRTSRPRMQSSSLPPSLRLWCSSFASCSGIEVASAAGHALGGPVCVCLWKVRASLARVAAAATTTTPTASGSVFYFCPLTVSSRSVGELKTRFFRRLKEVVNFSSSWSPEKTSSE</sequence>
<keyword evidence="3" id="KW-1185">Reference proteome</keyword>
<dbReference type="Proteomes" id="UP000077202">
    <property type="component" value="Unassembled WGS sequence"/>
</dbReference>
<gene>
    <name evidence="2" type="ORF">AXG93_3218s1100</name>
</gene>
<evidence type="ECO:0000256" key="1">
    <source>
        <dbReference type="SAM" id="MobiDB-lite"/>
    </source>
</evidence>
<protein>
    <submittedName>
        <fullName evidence="2">Uncharacterized protein</fullName>
    </submittedName>
</protein>
<evidence type="ECO:0000313" key="2">
    <source>
        <dbReference type="EMBL" id="OAE32438.1"/>
    </source>
</evidence>
<name>A0A176WGR4_MARPO</name>